<dbReference type="PANTHER" id="PTHR11552:SF152">
    <property type="entry name" value="OXIDASE (CODA), PUTATIVE (AFU_ORTHOLOGUE AFUA_8G04090)-RELATED"/>
    <property type="match status" value="1"/>
</dbReference>
<dbReference type="Pfam" id="PF05199">
    <property type="entry name" value="GMC_oxred_C"/>
    <property type="match status" value="1"/>
</dbReference>
<dbReference type="EMBL" id="PVZF01000008">
    <property type="protein sequence ID" value="PRY13623.1"/>
    <property type="molecule type" value="Genomic_DNA"/>
</dbReference>
<dbReference type="GO" id="GO:0016614">
    <property type="term" value="F:oxidoreductase activity, acting on CH-OH group of donors"/>
    <property type="evidence" value="ECO:0007669"/>
    <property type="project" value="InterPro"/>
</dbReference>
<reference evidence="3 4" key="1">
    <citation type="submission" date="2018-03" db="EMBL/GenBank/DDBJ databases">
        <title>Genomic Encyclopedia of Archaeal and Bacterial Type Strains, Phase II (KMG-II): from individual species to whole genera.</title>
        <authorList>
            <person name="Goeker M."/>
        </authorList>
    </citation>
    <scope>NUCLEOTIDE SEQUENCE [LARGE SCALE GENOMIC DNA]</scope>
    <source>
        <strain evidence="3 4">DSM 19711</strain>
    </source>
</reference>
<name>A0A2T0R286_9ACTN</name>
<evidence type="ECO:0000313" key="4">
    <source>
        <dbReference type="Proteomes" id="UP000238083"/>
    </source>
</evidence>
<comment type="caution">
    <text evidence="3">The sequence shown here is derived from an EMBL/GenBank/DDBJ whole genome shotgun (WGS) entry which is preliminary data.</text>
</comment>
<protein>
    <submittedName>
        <fullName evidence="3">Choline dehydrogenase-like flavoprotein</fullName>
    </submittedName>
</protein>
<dbReference type="InterPro" id="IPR036188">
    <property type="entry name" value="FAD/NAD-bd_sf"/>
</dbReference>
<evidence type="ECO:0000259" key="2">
    <source>
        <dbReference type="PROSITE" id="PS00624"/>
    </source>
</evidence>
<dbReference type="GO" id="GO:0050660">
    <property type="term" value="F:flavin adenine dinucleotide binding"/>
    <property type="evidence" value="ECO:0007669"/>
    <property type="project" value="InterPro"/>
</dbReference>
<dbReference type="PIRSF" id="PIRSF000137">
    <property type="entry name" value="Alcohol_oxidase"/>
    <property type="match status" value="1"/>
</dbReference>
<keyword evidence="4" id="KW-1185">Reference proteome</keyword>
<dbReference type="PROSITE" id="PS00624">
    <property type="entry name" value="GMC_OXRED_2"/>
    <property type="match status" value="1"/>
</dbReference>
<dbReference type="Gene3D" id="3.30.410.40">
    <property type="match status" value="1"/>
</dbReference>
<dbReference type="Gene3D" id="3.50.50.60">
    <property type="entry name" value="FAD/NAD(P)-binding domain"/>
    <property type="match status" value="1"/>
</dbReference>
<evidence type="ECO:0000256" key="1">
    <source>
        <dbReference type="ARBA" id="ARBA00010790"/>
    </source>
</evidence>
<dbReference type="SUPFAM" id="SSF54373">
    <property type="entry name" value="FAD-linked reductases, C-terminal domain"/>
    <property type="match status" value="1"/>
</dbReference>
<dbReference type="AlphaFoldDB" id="A0A2T0R286"/>
<dbReference type="RefSeq" id="WP_106212549.1">
    <property type="nucleotide sequence ID" value="NZ_PVZF01000008.1"/>
</dbReference>
<dbReference type="PANTHER" id="PTHR11552">
    <property type="entry name" value="GLUCOSE-METHANOL-CHOLINE GMC OXIDOREDUCTASE"/>
    <property type="match status" value="1"/>
</dbReference>
<accession>A0A2T0R286</accession>
<sequence length="519" mass="55981">MSVVEPTGAVQQSTFDVLVIGGGTAGSVVAARLSQDPAVSVGLLEWGPSDVDEPRALQIARWAELLETEHDLDYRSVPQERGNSGIRQTRMKLLGGCSSVNTMISWKPLASDLREWVSQGATGWDPETVVPYWDRVQAPVTPVAQAHRNPFVALEVEAAVNALGVPHRPTWNHLPPNEDLTEGAGFFEIGYDPATGVRSSASVSYLHPVLDRTNLHVVLGRRALRLTVEDGRVTGAQTERADGTRETFTGTRQVVLSAGAIDSPRLLMLSGIGPKDVLTDAGVDVVLDLPGVGRNLQDHAEGITIFEIDTDVPDVRATDWDAGVLATVDEGADRPDVVMHLPVTTVADHVTAQGVELPARNVSMASNVAKPRSRGRVWIGSPDPSQPPLIDYRYFTDPEGHDERMLVAGVRLARRIAAAQPLAQHVVREVFPGPDAQTDEEISRRERAVHQTVYHVSGTCRMGPADDPEAVVDPSLRLVGLENLSVVDASVFPTLTAVNPVGTVFVVAERAADLIRERI</sequence>
<dbReference type="InterPro" id="IPR007867">
    <property type="entry name" value="GMC_OxRtase_C"/>
</dbReference>
<gene>
    <name evidence="3" type="ORF">CLV37_108294</name>
</gene>
<dbReference type="InterPro" id="IPR000172">
    <property type="entry name" value="GMC_OxRdtase_N"/>
</dbReference>
<feature type="domain" description="Glucose-methanol-choline oxidoreductase N-terminal" evidence="2">
    <location>
        <begin position="259"/>
        <end position="273"/>
    </location>
</feature>
<dbReference type="OrthoDB" id="9785276at2"/>
<dbReference type="SUPFAM" id="SSF51905">
    <property type="entry name" value="FAD/NAD(P)-binding domain"/>
    <property type="match status" value="1"/>
</dbReference>
<comment type="similarity">
    <text evidence="1">Belongs to the GMC oxidoreductase family.</text>
</comment>
<organism evidence="3 4">
    <name type="scientific">Kineococcus rhizosphaerae</name>
    <dbReference type="NCBI Taxonomy" id="559628"/>
    <lineage>
        <taxon>Bacteria</taxon>
        <taxon>Bacillati</taxon>
        <taxon>Actinomycetota</taxon>
        <taxon>Actinomycetes</taxon>
        <taxon>Kineosporiales</taxon>
        <taxon>Kineosporiaceae</taxon>
        <taxon>Kineococcus</taxon>
    </lineage>
</organism>
<dbReference type="Proteomes" id="UP000238083">
    <property type="component" value="Unassembled WGS sequence"/>
</dbReference>
<dbReference type="Pfam" id="PF00732">
    <property type="entry name" value="GMC_oxred_N"/>
    <property type="match status" value="1"/>
</dbReference>
<dbReference type="InterPro" id="IPR012132">
    <property type="entry name" value="GMC_OxRdtase"/>
</dbReference>
<evidence type="ECO:0000313" key="3">
    <source>
        <dbReference type="EMBL" id="PRY13623.1"/>
    </source>
</evidence>
<proteinExistence type="inferred from homology"/>